<organism evidence="1 2">
    <name type="scientific">Oleoguttula mirabilis</name>
    <dbReference type="NCBI Taxonomy" id="1507867"/>
    <lineage>
        <taxon>Eukaryota</taxon>
        <taxon>Fungi</taxon>
        <taxon>Dikarya</taxon>
        <taxon>Ascomycota</taxon>
        <taxon>Pezizomycotina</taxon>
        <taxon>Dothideomycetes</taxon>
        <taxon>Dothideomycetidae</taxon>
        <taxon>Mycosphaerellales</taxon>
        <taxon>Teratosphaeriaceae</taxon>
        <taxon>Oleoguttula</taxon>
    </lineage>
</organism>
<gene>
    <name evidence="1" type="ORF">LTR36_000579</name>
</gene>
<dbReference type="AlphaFoldDB" id="A0AAV9JQD6"/>
<evidence type="ECO:0000313" key="1">
    <source>
        <dbReference type="EMBL" id="KAK4547622.1"/>
    </source>
</evidence>
<comment type="caution">
    <text evidence="1">The sequence shown here is derived from an EMBL/GenBank/DDBJ whole genome shotgun (WGS) entry which is preliminary data.</text>
</comment>
<dbReference type="Proteomes" id="UP001324427">
    <property type="component" value="Unassembled WGS sequence"/>
</dbReference>
<reference evidence="1 2" key="1">
    <citation type="submission" date="2021-11" db="EMBL/GenBank/DDBJ databases">
        <title>Black yeast isolated from Biological Soil Crust.</title>
        <authorList>
            <person name="Kurbessoian T."/>
        </authorList>
    </citation>
    <scope>NUCLEOTIDE SEQUENCE [LARGE SCALE GENOMIC DNA]</scope>
    <source>
        <strain evidence="1 2">CCFEE 5522</strain>
    </source>
</reference>
<protein>
    <submittedName>
        <fullName evidence="1">Uncharacterized protein</fullName>
    </submittedName>
</protein>
<keyword evidence="2" id="KW-1185">Reference proteome</keyword>
<proteinExistence type="predicted"/>
<sequence>MHCTLGECCAKEVNKRSCTIQVDVDVSRGFRHNHAGAEEEAAANTHFSEDPPADWDLWKAVVHSQCSNCSEDCTRKFQESLERVAAYIAWGPDGPLFTCADIRDLWDAVNDPRRSPTLGAPGVDVFELRLGLAGVRGGSISKRYKKGAILPHRTLYEVMFIFGSELEYPAA</sequence>
<name>A0AAV9JQD6_9PEZI</name>
<accession>A0AAV9JQD6</accession>
<evidence type="ECO:0000313" key="2">
    <source>
        <dbReference type="Proteomes" id="UP001324427"/>
    </source>
</evidence>
<dbReference type="EMBL" id="JAVFHQ010000010">
    <property type="protein sequence ID" value="KAK4547622.1"/>
    <property type="molecule type" value="Genomic_DNA"/>
</dbReference>